<dbReference type="PROSITE" id="PS51662">
    <property type="entry name" value="BP_PHYTASE"/>
    <property type="match status" value="1"/>
</dbReference>
<reference evidence="2" key="1">
    <citation type="journal article" date="2014" name="Int. J. Syst. Evol. Microbiol.">
        <title>Complete genome sequence of Corynebacterium casei LMG S-19264T (=DSM 44701T), isolated from a smear-ripened cheese.</title>
        <authorList>
            <consortium name="US DOE Joint Genome Institute (JGI-PGF)"/>
            <person name="Walter F."/>
            <person name="Albersmeier A."/>
            <person name="Kalinowski J."/>
            <person name="Ruckert C."/>
        </authorList>
    </citation>
    <scope>NUCLEOTIDE SEQUENCE</scope>
    <source>
        <strain evidence="2">KCTC 32296</strain>
    </source>
</reference>
<name>A0A918UYL2_9CAUL</name>
<accession>A0A918UYL2</accession>
<sequence>MTVGIAAVTVSLLSACSGFNSELISDSKTMAFGTGTPVLASAETTAVGTGSADAADDPEIYVSRYLPETPVILGTDKKAGLYVYNIDGSVRDFAPTGPLNNVDLLEMDGQVLIGTSDRVKNGVALFGLDKDLKLVNHGFVSLPTSEAYGFCMAAVKFSDKTSPVVVVVGQRGDVAVARLNDVGGYSIIDTQRFEVGSQSEGCVIDAKTGALYVGEEAKGIWRYDVRSPSNATRVHFAPAPSDILKPDVEGLTLMHEGDKTYLIASSQGDSAFAVWQVDADPVYKGRFSVMAGNGIDAVTGTDGVAARGGPVGPYPNGIVVMQDDVDSDGEAASTTRVKQNFKIVDWNNVKAALKID</sequence>
<dbReference type="Pfam" id="PF02333">
    <property type="entry name" value="Phytase"/>
    <property type="match status" value="1"/>
</dbReference>
<evidence type="ECO:0000259" key="1">
    <source>
        <dbReference type="PROSITE" id="PS51662"/>
    </source>
</evidence>
<evidence type="ECO:0000313" key="2">
    <source>
        <dbReference type="EMBL" id="GGZ42396.1"/>
    </source>
</evidence>
<dbReference type="EMBL" id="BMZB01000005">
    <property type="protein sequence ID" value="GGZ42396.1"/>
    <property type="molecule type" value="Genomic_DNA"/>
</dbReference>
<organism evidence="2 3">
    <name type="scientific">Asticcacaulis endophyticus</name>
    <dbReference type="NCBI Taxonomy" id="1395890"/>
    <lineage>
        <taxon>Bacteria</taxon>
        <taxon>Pseudomonadati</taxon>
        <taxon>Pseudomonadota</taxon>
        <taxon>Alphaproteobacteria</taxon>
        <taxon>Caulobacterales</taxon>
        <taxon>Caulobacteraceae</taxon>
        <taxon>Asticcacaulis</taxon>
    </lineage>
</organism>
<proteinExistence type="predicted"/>
<feature type="domain" description="BPP" evidence="1">
    <location>
        <begin position="28"/>
        <end position="353"/>
    </location>
</feature>
<evidence type="ECO:0000313" key="3">
    <source>
        <dbReference type="Proteomes" id="UP000662572"/>
    </source>
</evidence>
<dbReference type="Proteomes" id="UP000662572">
    <property type="component" value="Unassembled WGS sequence"/>
</dbReference>
<comment type="caution">
    <text evidence="2">The sequence shown here is derived from an EMBL/GenBank/DDBJ whole genome shotgun (WGS) entry which is preliminary data.</text>
</comment>
<protein>
    <submittedName>
        <fullName evidence="2">3-phytase</fullName>
    </submittedName>
</protein>
<gene>
    <name evidence="2" type="primary">phy</name>
    <name evidence="2" type="ORF">GCM10011273_31500</name>
</gene>
<dbReference type="Gene3D" id="2.120.10.30">
    <property type="entry name" value="TolB, C-terminal domain"/>
    <property type="match status" value="1"/>
</dbReference>
<keyword evidence="3" id="KW-1185">Reference proteome</keyword>
<dbReference type="RefSeq" id="WP_229807803.1">
    <property type="nucleotide sequence ID" value="NZ_BMZB01000005.1"/>
</dbReference>
<dbReference type="InterPro" id="IPR011042">
    <property type="entry name" value="6-blade_b-propeller_TolB-like"/>
</dbReference>
<dbReference type="InterPro" id="IPR003431">
    <property type="entry name" value="B-propeller_Phytase"/>
</dbReference>
<dbReference type="GO" id="GO:0016158">
    <property type="term" value="F:inositol hexakisphosphate 3-phosphatase activity"/>
    <property type="evidence" value="ECO:0007669"/>
    <property type="project" value="InterPro"/>
</dbReference>
<dbReference type="SUPFAM" id="SSF50956">
    <property type="entry name" value="Thermostable phytase (3-phytase)"/>
    <property type="match status" value="1"/>
</dbReference>
<dbReference type="AlphaFoldDB" id="A0A918UYL2"/>
<reference evidence="2" key="2">
    <citation type="submission" date="2020-09" db="EMBL/GenBank/DDBJ databases">
        <authorList>
            <person name="Sun Q."/>
            <person name="Kim S."/>
        </authorList>
    </citation>
    <scope>NUCLEOTIDE SEQUENCE</scope>
    <source>
        <strain evidence="2">KCTC 32296</strain>
    </source>
</reference>